<gene>
    <name evidence="4" type="ORF">GGH94_005079</name>
</gene>
<dbReference type="SUPFAM" id="SSF49879">
    <property type="entry name" value="SMAD/FHA domain"/>
    <property type="match status" value="1"/>
</dbReference>
<evidence type="ECO:0000313" key="4">
    <source>
        <dbReference type="EMBL" id="KAJ2861159.1"/>
    </source>
</evidence>
<feature type="compositionally biased region" description="Acidic residues" evidence="1">
    <location>
        <begin position="170"/>
        <end position="186"/>
    </location>
</feature>
<feature type="compositionally biased region" description="Polar residues" evidence="1">
    <location>
        <begin position="359"/>
        <end position="376"/>
    </location>
</feature>
<feature type="region of interest" description="Disordered" evidence="1">
    <location>
        <begin position="422"/>
        <end position="444"/>
    </location>
</feature>
<proteinExistence type="predicted"/>
<feature type="compositionally biased region" description="Acidic residues" evidence="1">
    <location>
        <begin position="194"/>
        <end position="206"/>
    </location>
</feature>
<reference evidence="4" key="1">
    <citation type="submission" date="2022-07" db="EMBL/GenBank/DDBJ databases">
        <title>Phylogenomic reconstructions and comparative analyses of Kickxellomycotina fungi.</title>
        <authorList>
            <person name="Reynolds N.K."/>
            <person name="Stajich J.E."/>
            <person name="Barry K."/>
            <person name="Grigoriev I.V."/>
            <person name="Crous P."/>
            <person name="Smith M.E."/>
        </authorList>
    </citation>
    <scope>NUCLEOTIDE SEQUENCE</scope>
    <source>
        <strain evidence="4">RSA 476</strain>
    </source>
</reference>
<dbReference type="PANTHER" id="PTHR23106">
    <property type="entry name" value="ANGIOGENIC FACTOR WITH G PATCH AND FHA DOMAINS 1"/>
    <property type="match status" value="1"/>
</dbReference>
<comment type="caution">
    <text evidence="4">The sequence shown here is derived from an EMBL/GenBank/DDBJ whole genome shotgun (WGS) entry which is preliminary data.</text>
</comment>
<evidence type="ECO:0000256" key="1">
    <source>
        <dbReference type="SAM" id="MobiDB-lite"/>
    </source>
</evidence>
<dbReference type="SMART" id="SM00240">
    <property type="entry name" value="FHA"/>
    <property type="match status" value="1"/>
</dbReference>
<dbReference type="InterPro" id="IPR053027">
    <property type="entry name" value="AGGF1"/>
</dbReference>
<dbReference type="PANTHER" id="PTHR23106:SF24">
    <property type="entry name" value="ANGIOGENIC FACTOR WITH G PATCH AND FHA DOMAINS 1"/>
    <property type="match status" value="1"/>
</dbReference>
<evidence type="ECO:0000259" key="3">
    <source>
        <dbReference type="PROSITE" id="PS50174"/>
    </source>
</evidence>
<dbReference type="AlphaFoldDB" id="A0A9W8IGU9"/>
<keyword evidence="5" id="KW-1185">Reference proteome</keyword>
<dbReference type="Pfam" id="PF01585">
    <property type="entry name" value="G-patch"/>
    <property type="match status" value="1"/>
</dbReference>
<protein>
    <recommendedName>
        <fullName evidence="6">G-patch domain-containing protein</fullName>
    </recommendedName>
</protein>
<feature type="region of interest" description="Disordered" evidence="1">
    <location>
        <begin position="359"/>
        <end position="388"/>
    </location>
</feature>
<dbReference type="SMART" id="SM00443">
    <property type="entry name" value="G_patch"/>
    <property type="match status" value="1"/>
</dbReference>
<dbReference type="GO" id="GO:0003676">
    <property type="term" value="F:nucleic acid binding"/>
    <property type="evidence" value="ECO:0007669"/>
    <property type="project" value="InterPro"/>
</dbReference>
<dbReference type="PROSITE" id="PS50006">
    <property type="entry name" value="FHA_DOMAIN"/>
    <property type="match status" value="1"/>
</dbReference>
<evidence type="ECO:0000313" key="5">
    <source>
        <dbReference type="Proteomes" id="UP001140074"/>
    </source>
</evidence>
<dbReference type="EMBL" id="JANBUY010000243">
    <property type="protein sequence ID" value="KAJ2861159.1"/>
    <property type="molecule type" value="Genomic_DNA"/>
</dbReference>
<name>A0A9W8IGU9_9FUNG</name>
<accession>A0A9W8IGU9</accession>
<dbReference type="Gene3D" id="2.60.200.20">
    <property type="match status" value="1"/>
</dbReference>
<sequence>MPPSFEDELNDYVNSSHSVRDAASSEAVAPDTSFSASSGIHSQLPSGYEISADPQYAYNQSSELWLDIYTGIVSYYDPLTLTYVPVQAEERPESGAFDGVVRLVVVESDCYTAGQVVDINVAEGLDIGRDRTERGVRNLRIPDIGVSRFHAKFYADSDANTADQSHVDDLAGDGSEDGEIEEPEEAGVEKTQGEDELSDGECQEDAVDTKSTESSINPAQPKLFIVDQGSTHGTFVNGNRLSESKTASKPFQLQHLDQITIGQTTLQLHIHEQLVCAKCRNSGNNEINTYECDATVSGTHTQPIHISDRNNDLQKARIDNLKAIKSKYMAQPARETKPGSYVDRAMLRRRLLGSYQQPVLQSPPTTKQVVCSQPPDSQAPEPITESNPGYSMLKKMGWVPGAGLGASKEGIVDPIEIEGNADRVGLGAEEELPSEKKRSKAARVTKERFYNL</sequence>
<dbReference type="PROSITE" id="PS50174">
    <property type="entry name" value="G_PATCH"/>
    <property type="match status" value="1"/>
</dbReference>
<dbReference type="InterPro" id="IPR000467">
    <property type="entry name" value="G_patch_dom"/>
</dbReference>
<feature type="region of interest" description="Disordered" evidence="1">
    <location>
        <begin position="160"/>
        <end position="221"/>
    </location>
</feature>
<feature type="domain" description="FHA" evidence="2">
    <location>
        <begin position="125"/>
        <end position="241"/>
    </location>
</feature>
<dbReference type="InterPro" id="IPR008984">
    <property type="entry name" value="SMAD_FHA_dom_sf"/>
</dbReference>
<dbReference type="InterPro" id="IPR000253">
    <property type="entry name" value="FHA_dom"/>
</dbReference>
<evidence type="ECO:0000259" key="2">
    <source>
        <dbReference type="PROSITE" id="PS50006"/>
    </source>
</evidence>
<feature type="domain" description="G-patch" evidence="3">
    <location>
        <begin position="385"/>
        <end position="431"/>
    </location>
</feature>
<dbReference type="Pfam" id="PF00498">
    <property type="entry name" value="FHA"/>
    <property type="match status" value="1"/>
</dbReference>
<organism evidence="4 5">
    <name type="scientific">Coemansia aciculifera</name>
    <dbReference type="NCBI Taxonomy" id="417176"/>
    <lineage>
        <taxon>Eukaryota</taxon>
        <taxon>Fungi</taxon>
        <taxon>Fungi incertae sedis</taxon>
        <taxon>Zoopagomycota</taxon>
        <taxon>Kickxellomycotina</taxon>
        <taxon>Kickxellomycetes</taxon>
        <taxon>Kickxellales</taxon>
        <taxon>Kickxellaceae</taxon>
        <taxon>Coemansia</taxon>
    </lineage>
</organism>
<dbReference type="Proteomes" id="UP001140074">
    <property type="component" value="Unassembled WGS sequence"/>
</dbReference>
<evidence type="ECO:0008006" key="6">
    <source>
        <dbReference type="Google" id="ProtNLM"/>
    </source>
</evidence>